<keyword evidence="6" id="KW-0460">Magnesium</keyword>
<dbReference type="CDD" id="cd18887">
    <property type="entry name" value="NUDIX_UGPPase_Nudt14"/>
    <property type="match status" value="1"/>
</dbReference>
<dbReference type="SUPFAM" id="SSF55811">
    <property type="entry name" value="Nudix"/>
    <property type="match status" value="1"/>
</dbReference>
<comment type="subcellular location">
    <subcellularLocation>
        <location evidence="2">Cytoplasm</location>
    </subcellularLocation>
</comment>
<evidence type="ECO:0000256" key="3">
    <source>
        <dbReference type="ARBA" id="ARBA00011738"/>
    </source>
</evidence>
<dbReference type="PANTHER" id="PTHR11839:SF15">
    <property type="entry name" value="URIDINE DIPHOSPHATE GLUCOSE PYROPHOSPHATASE NUDT14"/>
    <property type="match status" value="1"/>
</dbReference>
<comment type="subunit">
    <text evidence="3">Homodimer.</text>
</comment>
<dbReference type="EC" id="3.6.1.45" evidence="9"/>
<evidence type="ECO:0000313" key="12">
    <source>
        <dbReference type="EMBL" id="KAK9685817.1"/>
    </source>
</evidence>
<comment type="caution">
    <text evidence="12">The sequence shown here is derived from an EMBL/GenBank/DDBJ whole genome shotgun (WGS) entry which is preliminary data.</text>
</comment>
<evidence type="ECO:0000256" key="5">
    <source>
        <dbReference type="ARBA" id="ARBA00022801"/>
    </source>
</evidence>
<accession>A0AAW1IA58</accession>
<dbReference type="GO" id="GO:0006753">
    <property type="term" value="P:nucleoside phosphate metabolic process"/>
    <property type="evidence" value="ECO:0007669"/>
    <property type="project" value="TreeGrafter"/>
</dbReference>
<comment type="cofactor">
    <cofactor evidence="1">
        <name>Mg(2+)</name>
        <dbReference type="ChEBI" id="CHEBI:18420"/>
    </cofactor>
</comment>
<reference evidence="12 13" key="1">
    <citation type="journal article" date="2024" name="BMC Genomics">
        <title>De novo assembly and annotation of Popillia japonica's genome with initial clues to its potential as an invasive pest.</title>
        <authorList>
            <person name="Cucini C."/>
            <person name="Boschi S."/>
            <person name="Funari R."/>
            <person name="Cardaioli E."/>
            <person name="Iannotti N."/>
            <person name="Marturano G."/>
            <person name="Paoli F."/>
            <person name="Bruttini M."/>
            <person name="Carapelli A."/>
            <person name="Frati F."/>
            <person name="Nardi F."/>
        </authorList>
    </citation>
    <scope>NUCLEOTIDE SEQUENCE [LARGE SCALE GENOMIC DNA]</scope>
    <source>
        <strain evidence="12">DMR45628</strain>
    </source>
</reference>
<organism evidence="12 13">
    <name type="scientific">Popillia japonica</name>
    <name type="common">Japanese beetle</name>
    <dbReference type="NCBI Taxonomy" id="7064"/>
    <lineage>
        <taxon>Eukaryota</taxon>
        <taxon>Metazoa</taxon>
        <taxon>Ecdysozoa</taxon>
        <taxon>Arthropoda</taxon>
        <taxon>Hexapoda</taxon>
        <taxon>Insecta</taxon>
        <taxon>Pterygota</taxon>
        <taxon>Neoptera</taxon>
        <taxon>Endopterygota</taxon>
        <taxon>Coleoptera</taxon>
        <taxon>Polyphaga</taxon>
        <taxon>Scarabaeiformia</taxon>
        <taxon>Scarabaeidae</taxon>
        <taxon>Rutelinae</taxon>
        <taxon>Popillia</taxon>
    </lineage>
</organism>
<keyword evidence="5" id="KW-0378">Hydrolase</keyword>
<evidence type="ECO:0000256" key="7">
    <source>
        <dbReference type="ARBA" id="ARBA00051086"/>
    </source>
</evidence>
<evidence type="ECO:0000256" key="6">
    <source>
        <dbReference type="ARBA" id="ARBA00022842"/>
    </source>
</evidence>
<dbReference type="GO" id="GO:0005737">
    <property type="term" value="C:cytoplasm"/>
    <property type="evidence" value="ECO:0007669"/>
    <property type="project" value="UniProtKB-SubCell"/>
</dbReference>
<dbReference type="Proteomes" id="UP001458880">
    <property type="component" value="Unassembled WGS sequence"/>
</dbReference>
<dbReference type="FunFam" id="3.90.79.10:FF:000035">
    <property type="entry name" value="Uridine diphosphate glucose pyrophosphatase"/>
    <property type="match status" value="1"/>
</dbReference>
<keyword evidence="4" id="KW-0963">Cytoplasm</keyword>
<sequence length="207" mass="23417">MQDITNIVVRPLQSSKYIKPVSVHYILNGKSRISYAVTSSNCVAVIIHNISKNELVFVKQFRAAKYFSNVAENDRYGQIDLKKYSPDLGISLELCAGTVDKEASLEEIVAEEILEECGYKVNVSSLEKVHSFPANEYSTIITHIYYCEVTEAMKINKGGGIDDELIEVINMPVTQVQEIISKDNSLIHPILIYCFYWFLKNKGELPQ</sequence>
<dbReference type="PANTHER" id="PTHR11839">
    <property type="entry name" value="UDP/ADP-SUGAR PYROPHOSPHATASE"/>
    <property type="match status" value="1"/>
</dbReference>
<dbReference type="NCBIfam" id="TIGR00052">
    <property type="entry name" value="nudix-type nucleoside diphosphatase, YffH/AdpP family"/>
    <property type="match status" value="1"/>
</dbReference>
<dbReference type="InterPro" id="IPR004385">
    <property type="entry name" value="NDP_pyrophosphatase"/>
</dbReference>
<dbReference type="EMBL" id="JASPKY010000747">
    <property type="protein sequence ID" value="KAK9685817.1"/>
    <property type="molecule type" value="Genomic_DNA"/>
</dbReference>
<comment type="catalytic activity">
    <reaction evidence="7">
        <text>UDP-sugar + H2O = UMP + alpha-D-aldose 1-phosphate.</text>
        <dbReference type="EC" id="3.6.1.45"/>
    </reaction>
</comment>
<dbReference type="InterPro" id="IPR015797">
    <property type="entry name" value="NUDIX_hydrolase-like_dom_sf"/>
</dbReference>
<gene>
    <name evidence="12" type="ORF">QE152_g37660</name>
</gene>
<dbReference type="GO" id="GO:0046872">
    <property type="term" value="F:metal ion binding"/>
    <property type="evidence" value="ECO:0007669"/>
    <property type="project" value="InterPro"/>
</dbReference>
<name>A0AAW1IA58_POPJA</name>
<protein>
    <recommendedName>
        <fullName evidence="10">Uridine diphosphate glucose pyrophosphatase NUDT14</fullName>
        <ecNumber evidence="9">3.6.1.45</ecNumber>
    </recommendedName>
    <alternativeName>
        <fullName evidence="11">Nucleoside diphosphate-linked moiety X motif 14</fullName>
    </alternativeName>
</protein>
<evidence type="ECO:0000256" key="8">
    <source>
        <dbReference type="ARBA" id="ARBA00054674"/>
    </source>
</evidence>
<dbReference type="GO" id="GO:0019693">
    <property type="term" value="P:ribose phosphate metabolic process"/>
    <property type="evidence" value="ECO:0007669"/>
    <property type="project" value="TreeGrafter"/>
</dbReference>
<evidence type="ECO:0000256" key="2">
    <source>
        <dbReference type="ARBA" id="ARBA00004496"/>
    </source>
</evidence>
<evidence type="ECO:0000256" key="9">
    <source>
        <dbReference type="ARBA" id="ARBA00066480"/>
    </source>
</evidence>
<evidence type="ECO:0000256" key="10">
    <source>
        <dbReference type="ARBA" id="ARBA00071467"/>
    </source>
</evidence>
<evidence type="ECO:0000256" key="11">
    <source>
        <dbReference type="ARBA" id="ARBA00080475"/>
    </source>
</evidence>
<comment type="function">
    <text evidence="8">Hydrolyzes UDP-glucose to glucose 1-phosphate and UMP and ADP-ribose to ribose 5-phosphate and AMP. The physiological substrate is probably UDP-glucose. Poor activity on other substrates such as ADP-glucose, CDP-glucose, GDP-glucose and GDP-mannose.</text>
</comment>
<proteinExistence type="predicted"/>
<evidence type="ECO:0000256" key="4">
    <source>
        <dbReference type="ARBA" id="ARBA00022490"/>
    </source>
</evidence>
<dbReference type="AlphaFoldDB" id="A0AAW1IA58"/>
<dbReference type="GO" id="GO:0008768">
    <property type="term" value="F:UDP-sugar diphosphatase activity"/>
    <property type="evidence" value="ECO:0007669"/>
    <property type="project" value="UniProtKB-EC"/>
</dbReference>
<keyword evidence="13" id="KW-1185">Reference proteome</keyword>
<evidence type="ECO:0000313" key="13">
    <source>
        <dbReference type="Proteomes" id="UP001458880"/>
    </source>
</evidence>
<evidence type="ECO:0000256" key="1">
    <source>
        <dbReference type="ARBA" id="ARBA00001946"/>
    </source>
</evidence>
<dbReference type="Gene3D" id="3.90.79.10">
    <property type="entry name" value="Nucleoside Triphosphate Pyrophosphohydrolase"/>
    <property type="match status" value="1"/>
</dbReference>